<gene>
    <name evidence="1" type="ORF">QZM52_28100</name>
</gene>
<comment type="caution">
    <text evidence="1">The sequence shown here is derived from an EMBL/GenBank/DDBJ whole genome shotgun (WGS) entry which is preliminary data.</text>
</comment>
<dbReference type="Proteomes" id="UP001171606">
    <property type="component" value="Unassembled WGS sequence"/>
</dbReference>
<dbReference type="RefSeq" id="WP_301757032.1">
    <property type="nucleotide sequence ID" value="NZ_JAUJSQ010000013.1"/>
</dbReference>
<keyword evidence="2" id="KW-1185">Reference proteome</keyword>
<organism evidence="1 2">
    <name type="scientific">Burkholderia metallica</name>
    <dbReference type="NCBI Taxonomy" id="488729"/>
    <lineage>
        <taxon>Bacteria</taxon>
        <taxon>Pseudomonadati</taxon>
        <taxon>Pseudomonadota</taxon>
        <taxon>Betaproteobacteria</taxon>
        <taxon>Burkholderiales</taxon>
        <taxon>Burkholderiaceae</taxon>
        <taxon>Burkholderia</taxon>
        <taxon>Burkholderia cepacia complex</taxon>
    </lineage>
</organism>
<name>A0ABT8PJ13_9BURK</name>
<dbReference type="EMBL" id="JAUJSQ010000013">
    <property type="protein sequence ID" value="MDN7935140.1"/>
    <property type="molecule type" value="Genomic_DNA"/>
</dbReference>
<reference evidence="1" key="1">
    <citation type="submission" date="2023-07" db="EMBL/GenBank/DDBJ databases">
        <title>A collection of bacterial strains from the Burkholderia cepacia Research Laboratory and Repository.</title>
        <authorList>
            <person name="Lipuma J."/>
            <person name="Spilker T."/>
            <person name="Caverly L."/>
        </authorList>
    </citation>
    <scope>NUCLEOTIDE SEQUENCE</scope>
    <source>
        <strain evidence="1">AU42020</strain>
    </source>
</reference>
<evidence type="ECO:0000313" key="2">
    <source>
        <dbReference type="Proteomes" id="UP001171606"/>
    </source>
</evidence>
<evidence type="ECO:0000313" key="1">
    <source>
        <dbReference type="EMBL" id="MDN7935140.1"/>
    </source>
</evidence>
<proteinExistence type="predicted"/>
<sequence length="45" mass="4982">MNAFTESMALEPGQFGVHAHLVMPGRVPETRFAENGRPHLQGYEA</sequence>
<accession>A0ABT8PJ13</accession>
<protein>
    <submittedName>
        <fullName evidence="1">Uncharacterized protein</fullName>
    </submittedName>
</protein>